<protein>
    <submittedName>
        <fullName evidence="1">Uncharacterized protein</fullName>
    </submittedName>
</protein>
<accession>A0A5C5Z409</accession>
<gene>
    <name evidence="1" type="ORF">CA13_27340</name>
</gene>
<keyword evidence="2" id="KW-1185">Reference proteome</keyword>
<dbReference type="EMBL" id="SJPJ01000001">
    <property type="protein sequence ID" value="TWT81283.1"/>
    <property type="molecule type" value="Genomic_DNA"/>
</dbReference>
<evidence type="ECO:0000313" key="1">
    <source>
        <dbReference type="EMBL" id="TWT81283.1"/>
    </source>
</evidence>
<reference evidence="1 2" key="1">
    <citation type="submission" date="2019-02" db="EMBL/GenBank/DDBJ databases">
        <title>Deep-cultivation of Planctomycetes and their phenomic and genomic characterization uncovers novel biology.</title>
        <authorList>
            <person name="Wiegand S."/>
            <person name="Jogler M."/>
            <person name="Boedeker C."/>
            <person name="Pinto D."/>
            <person name="Vollmers J."/>
            <person name="Rivas-Marin E."/>
            <person name="Kohn T."/>
            <person name="Peeters S.H."/>
            <person name="Heuer A."/>
            <person name="Rast P."/>
            <person name="Oberbeckmann S."/>
            <person name="Bunk B."/>
            <person name="Jeske O."/>
            <person name="Meyerdierks A."/>
            <person name="Storesund J.E."/>
            <person name="Kallscheuer N."/>
            <person name="Luecker S."/>
            <person name="Lage O.M."/>
            <person name="Pohl T."/>
            <person name="Merkel B.J."/>
            <person name="Hornburger P."/>
            <person name="Mueller R.-W."/>
            <person name="Bruemmer F."/>
            <person name="Labrenz M."/>
            <person name="Spormann A.M."/>
            <person name="Op Den Camp H."/>
            <person name="Overmann J."/>
            <person name="Amann R."/>
            <person name="Jetten M.S.M."/>
            <person name="Mascher T."/>
            <person name="Medema M.H."/>
            <person name="Devos D.P."/>
            <person name="Kaster A.-K."/>
            <person name="Ovreas L."/>
            <person name="Rohde M."/>
            <person name="Galperin M.Y."/>
            <person name="Jogler C."/>
        </authorList>
    </citation>
    <scope>NUCLEOTIDE SEQUENCE [LARGE SCALE GENOMIC DNA]</scope>
    <source>
        <strain evidence="1 2">CA13</strain>
    </source>
</reference>
<dbReference type="Proteomes" id="UP000315010">
    <property type="component" value="Unassembled WGS sequence"/>
</dbReference>
<organism evidence="1 2">
    <name type="scientific">Novipirellula herctigrandis</name>
    <dbReference type="NCBI Taxonomy" id="2527986"/>
    <lineage>
        <taxon>Bacteria</taxon>
        <taxon>Pseudomonadati</taxon>
        <taxon>Planctomycetota</taxon>
        <taxon>Planctomycetia</taxon>
        <taxon>Pirellulales</taxon>
        <taxon>Pirellulaceae</taxon>
        <taxon>Novipirellula</taxon>
    </lineage>
</organism>
<name>A0A5C5Z409_9BACT</name>
<dbReference type="RefSeq" id="WP_146397127.1">
    <property type="nucleotide sequence ID" value="NZ_SJPJ01000001.1"/>
</dbReference>
<comment type="caution">
    <text evidence="1">The sequence shown here is derived from an EMBL/GenBank/DDBJ whole genome shotgun (WGS) entry which is preliminary data.</text>
</comment>
<proteinExistence type="predicted"/>
<evidence type="ECO:0000313" key="2">
    <source>
        <dbReference type="Proteomes" id="UP000315010"/>
    </source>
</evidence>
<dbReference type="AlphaFoldDB" id="A0A5C5Z409"/>
<sequence length="95" mass="10391">MASTRAGGENKGLGGGLGILVPNTVFAHQMAENSSIYTFSRYVHYDAPRSFLVPDSGISVLPDGQVDHPSYTRAFNMEVMMTSGLQDAMMDWYPQ</sequence>